<dbReference type="InterPro" id="IPR002575">
    <property type="entry name" value="Aminoglycoside_PTrfase"/>
</dbReference>
<dbReference type="Proteomes" id="UP000521017">
    <property type="component" value="Unassembled WGS sequence"/>
</dbReference>
<dbReference type="EMBL" id="JACHCC010000002">
    <property type="protein sequence ID" value="MBB6498816.1"/>
    <property type="molecule type" value="Genomic_DNA"/>
</dbReference>
<dbReference type="InterPro" id="IPR011009">
    <property type="entry name" value="Kinase-like_dom_sf"/>
</dbReference>
<feature type="domain" description="Aminoglycoside phosphotransferase" evidence="1">
    <location>
        <begin position="30"/>
        <end position="239"/>
    </location>
</feature>
<dbReference type="RefSeq" id="WP_184623275.1">
    <property type="nucleotide sequence ID" value="NZ_JACHCC010000002.1"/>
</dbReference>
<evidence type="ECO:0000259" key="1">
    <source>
        <dbReference type="Pfam" id="PF01636"/>
    </source>
</evidence>
<dbReference type="SUPFAM" id="SSF56112">
    <property type="entry name" value="Protein kinase-like (PK-like)"/>
    <property type="match status" value="1"/>
</dbReference>
<protein>
    <recommendedName>
        <fullName evidence="1">Aminoglycoside phosphotransferase domain-containing protein</fullName>
    </recommendedName>
</protein>
<dbReference type="Gene3D" id="3.30.200.20">
    <property type="entry name" value="Phosphorylase Kinase, domain 1"/>
    <property type="match status" value="1"/>
</dbReference>
<organism evidence="2 3">
    <name type="scientific">Pedobacter cryoconitis</name>
    <dbReference type="NCBI Taxonomy" id="188932"/>
    <lineage>
        <taxon>Bacteria</taxon>
        <taxon>Pseudomonadati</taxon>
        <taxon>Bacteroidota</taxon>
        <taxon>Sphingobacteriia</taxon>
        <taxon>Sphingobacteriales</taxon>
        <taxon>Sphingobacteriaceae</taxon>
        <taxon>Pedobacter</taxon>
    </lineage>
</organism>
<accession>A0A7X0J0H0</accession>
<gene>
    <name evidence="2" type="ORF">HDF25_000953</name>
</gene>
<evidence type="ECO:0000313" key="3">
    <source>
        <dbReference type="Proteomes" id="UP000521017"/>
    </source>
</evidence>
<proteinExistence type="predicted"/>
<name>A0A7X0J0H0_9SPHI</name>
<dbReference type="Pfam" id="PF01636">
    <property type="entry name" value="APH"/>
    <property type="match status" value="1"/>
</dbReference>
<dbReference type="AlphaFoldDB" id="A0A7X0J0H0"/>
<evidence type="ECO:0000313" key="2">
    <source>
        <dbReference type="EMBL" id="MBB6498816.1"/>
    </source>
</evidence>
<dbReference type="Gene3D" id="3.90.1200.10">
    <property type="match status" value="1"/>
</dbReference>
<reference evidence="2 3" key="1">
    <citation type="submission" date="2020-08" db="EMBL/GenBank/DDBJ databases">
        <title>Genomic Encyclopedia of Type Strains, Phase IV (KMG-V): Genome sequencing to study the core and pangenomes of soil and plant-associated prokaryotes.</title>
        <authorList>
            <person name="Whitman W."/>
        </authorList>
    </citation>
    <scope>NUCLEOTIDE SEQUENCE [LARGE SCALE GENOMIC DNA]</scope>
    <source>
        <strain evidence="2 3">M2T3</strain>
    </source>
</reference>
<sequence>MIQSLIPEEKLTLVEQALLQAFNTATVSDIIQLTGGLSSSLVYKIIVNDRPYVLKLDKEINPYSAMEPTCAELAARAGVSPPIYYLNHAEGISVTGFVNPIPLRTAYTSSDLLIKELAGTIRAIHAIPLFTKENNLLETVDGLIGGFKISKMLSGPVFDECDHYYGIIRKHYPWHDEDKVSSHNDLNPNNMVCDGQKIWVIDWDAAFKNDRYVDLAIAANFFVHTAEQEEQLLQGYFGDSLSEYNSSRFFIMRQITNIVYAMLMFKLADSSKVPGTAHDPEMQHVNLKEVMEGLGTGKLDLGSYQGQLLYGKAIFNEGLKNMRSPRFTLSIDSLAAGLLK</sequence>
<comment type="caution">
    <text evidence="2">The sequence shown here is derived from an EMBL/GenBank/DDBJ whole genome shotgun (WGS) entry which is preliminary data.</text>
</comment>